<evidence type="ECO:0000256" key="9">
    <source>
        <dbReference type="ARBA" id="ARBA00022989"/>
    </source>
</evidence>
<keyword evidence="6" id="KW-0479">Metal-binding</keyword>
<keyword evidence="4 15" id="KW-0808">Transferase</keyword>
<evidence type="ECO:0000256" key="3">
    <source>
        <dbReference type="ARBA" id="ARBA00022676"/>
    </source>
</evidence>
<evidence type="ECO:0000256" key="4">
    <source>
        <dbReference type="ARBA" id="ARBA00022679"/>
    </source>
</evidence>
<evidence type="ECO:0000256" key="2">
    <source>
        <dbReference type="ARBA" id="ARBA00004648"/>
    </source>
</evidence>
<proteinExistence type="predicted"/>
<evidence type="ECO:0000256" key="1">
    <source>
        <dbReference type="ARBA" id="ARBA00004323"/>
    </source>
</evidence>
<evidence type="ECO:0000256" key="7">
    <source>
        <dbReference type="ARBA" id="ARBA00022824"/>
    </source>
</evidence>
<evidence type="ECO:0000313" key="17">
    <source>
        <dbReference type="Proteomes" id="UP000291117"/>
    </source>
</evidence>
<dbReference type="EMBL" id="SWDX01000006">
    <property type="protein sequence ID" value="TKC59262.1"/>
    <property type="molecule type" value="Genomic_DNA"/>
</dbReference>
<accession>A0A4U1GDI0</accession>
<gene>
    <name evidence="15" type="ORF">EZ444_10515</name>
    <name evidence="16" type="ORF">FBD94_17170</name>
</gene>
<dbReference type="OrthoDB" id="7943907at2"/>
<keyword evidence="13" id="KW-0325">Glycoprotein</keyword>
<dbReference type="EMBL" id="SJSM01000004">
    <property type="protein sequence ID" value="TCC97274.1"/>
    <property type="molecule type" value="Genomic_DNA"/>
</dbReference>
<dbReference type="AlphaFoldDB" id="A0A4R0NF81"/>
<dbReference type="PANTHER" id="PTHR46025:SF3">
    <property type="entry name" value="XYLOSYLTRANSFERASE OXT"/>
    <property type="match status" value="1"/>
</dbReference>
<comment type="subcellular location">
    <subcellularLocation>
        <location evidence="2">Endoplasmic reticulum membrane</location>
        <topology evidence="2">Single-pass type II membrane protein</topology>
    </subcellularLocation>
    <subcellularLocation>
        <location evidence="1">Golgi apparatus membrane</location>
        <topology evidence="1">Single-pass type II membrane protein</topology>
    </subcellularLocation>
</comment>
<keyword evidence="10" id="KW-0333">Golgi apparatus</keyword>
<comment type="caution">
    <text evidence="15">The sequence shown here is derived from an EMBL/GenBank/DDBJ whole genome shotgun (WGS) entry which is preliminary data.</text>
</comment>
<dbReference type="GO" id="GO:0030158">
    <property type="term" value="F:protein xylosyltransferase activity"/>
    <property type="evidence" value="ECO:0007669"/>
    <property type="project" value="InterPro"/>
</dbReference>
<dbReference type="InterPro" id="IPR043538">
    <property type="entry name" value="XYLT"/>
</dbReference>
<evidence type="ECO:0000256" key="12">
    <source>
        <dbReference type="ARBA" id="ARBA00023157"/>
    </source>
</evidence>
<dbReference type="GO" id="GO:0050650">
    <property type="term" value="P:chondroitin sulfate proteoglycan biosynthetic process"/>
    <property type="evidence" value="ECO:0007669"/>
    <property type="project" value="TreeGrafter"/>
</dbReference>
<evidence type="ECO:0000256" key="8">
    <source>
        <dbReference type="ARBA" id="ARBA00022968"/>
    </source>
</evidence>
<reference evidence="16 18" key="2">
    <citation type="submission" date="2019-04" db="EMBL/GenBank/DDBJ databases">
        <title>Pedobacter sp. RP-1-16 sp. nov., isolated from Arctic soil.</title>
        <authorList>
            <person name="Dahal R.H."/>
            <person name="Kim D.-U."/>
        </authorList>
    </citation>
    <scope>NUCLEOTIDE SEQUENCE [LARGE SCALE GENOMIC DNA]</scope>
    <source>
        <strain evidence="16 18">RP-1-16</strain>
    </source>
</reference>
<keyword evidence="12" id="KW-1015">Disulfide bond</keyword>
<keyword evidence="17" id="KW-1185">Reference proteome</keyword>
<evidence type="ECO:0000256" key="11">
    <source>
        <dbReference type="ARBA" id="ARBA00023136"/>
    </source>
</evidence>
<keyword evidence="5" id="KW-0812">Transmembrane</keyword>
<evidence type="ECO:0000256" key="5">
    <source>
        <dbReference type="ARBA" id="ARBA00022692"/>
    </source>
</evidence>
<dbReference type="GO" id="GO:0016020">
    <property type="term" value="C:membrane"/>
    <property type="evidence" value="ECO:0007669"/>
    <property type="project" value="InterPro"/>
</dbReference>
<dbReference type="Proteomes" id="UP000291117">
    <property type="component" value="Unassembled WGS sequence"/>
</dbReference>
<dbReference type="GO" id="GO:0046872">
    <property type="term" value="F:metal ion binding"/>
    <property type="evidence" value="ECO:0007669"/>
    <property type="project" value="UniProtKB-KW"/>
</dbReference>
<dbReference type="Proteomes" id="UP000309594">
    <property type="component" value="Unassembled WGS sequence"/>
</dbReference>
<evidence type="ECO:0000313" key="16">
    <source>
        <dbReference type="EMBL" id="TKC59262.1"/>
    </source>
</evidence>
<evidence type="ECO:0000313" key="18">
    <source>
        <dbReference type="Proteomes" id="UP000309594"/>
    </source>
</evidence>
<keyword evidence="8" id="KW-0735">Signal-anchor</keyword>
<dbReference type="RefSeq" id="WP_131608686.1">
    <property type="nucleotide sequence ID" value="NZ_SJSM01000004.1"/>
</dbReference>
<evidence type="ECO:0000256" key="14">
    <source>
        <dbReference type="ARBA" id="ARBA00042865"/>
    </source>
</evidence>
<evidence type="ECO:0000313" key="15">
    <source>
        <dbReference type="EMBL" id="TCC97274.1"/>
    </source>
</evidence>
<dbReference type="Pfam" id="PF02485">
    <property type="entry name" value="Branch"/>
    <property type="match status" value="1"/>
</dbReference>
<evidence type="ECO:0000256" key="6">
    <source>
        <dbReference type="ARBA" id="ARBA00022723"/>
    </source>
</evidence>
<keyword evidence="9" id="KW-1133">Transmembrane helix</keyword>
<organism evidence="15 17">
    <name type="scientific">Pedobacter hiemivivus</name>
    <dbReference type="NCBI Taxonomy" id="2530454"/>
    <lineage>
        <taxon>Bacteria</taxon>
        <taxon>Pseudomonadati</taxon>
        <taxon>Bacteroidota</taxon>
        <taxon>Sphingobacteriia</taxon>
        <taxon>Sphingobacteriales</taxon>
        <taxon>Sphingobacteriaceae</taxon>
        <taxon>Pedobacter</taxon>
    </lineage>
</organism>
<keyword evidence="7" id="KW-0256">Endoplasmic reticulum</keyword>
<accession>A0A4R0NF81</accession>
<keyword evidence="11" id="KW-0472">Membrane</keyword>
<name>A0A4R0NF81_9SPHI</name>
<protein>
    <recommendedName>
        <fullName evidence="14">Peptide O-xylosyltransferase</fullName>
    </recommendedName>
</protein>
<dbReference type="GO" id="GO:0015012">
    <property type="term" value="P:heparan sulfate proteoglycan biosynthetic process"/>
    <property type="evidence" value="ECO:0007669"/>
    <property type="project" value="TreeGrafter"/>
</dbReference>
<reference evidence="15 17" key="1">
    <citation type="submission" date="2019-02" db="EMBL/GenBank/DDBJ databases">
        <title>Pedobacter sp. RP-3-8 sp. nov., isolated from Arctic soil.</title>
        <authorList>
            <person name="Dahal R.H."/>
        </authorList>
    </citation>
    <scope>NUCLEOTIDE SEQUENCE [LARGE SCALE GENOMIC DNA]</scope>
    <source>
        <strain evidence="15 17">RP-3-8</strain>
    </source>
</reference>
<evidence type="ECO:0000256" key="10">
    <source>
        <dbReference type="ARBA" id="ARBA00023034"/>
    </source>
</evidence>
<evidence type="ECO:0000256" key="13">
    <source>
        <dbReference type="ARBA" id="ARBA00023180"/>
    </source>
</evidence>
<dbReference type="InterPro" id="IPR003406">
    <property type="entry name" value="Glyco_trans_14"/>
</dbReference>
<dbReference type="PANTHER" id="PTHR46025">
    <property type="entry name" value="XYLOSYLTRANSFERASE OXT"/>
    <property type="match status" value="1"/>
</dbReference>
<sequence length="285" mass="33485">MRIAHIIMTHKNPNQLARLIKRLHHPQFDFYIHVDNKIPIGDFKSVLDIEQVSFIKNRITCNWGGNSFLQAIVGSVKEVLSLNKDYDFINLLSAQDYPLTSAENIYQYFADKIGMNFISYEDSHDSVWLEQAIFRYEKYHFTDFSFKWKYFAQKVLNQITPSRKFPLPMKLYGGSKSSWWTISKESAIYLTEILTDNLKLNRFLKYSWGTDEFVLTTLLMNSPFKDRTVNNNLRYIDWSEGNAHPKLLLAEDFESIKSSNMIFARKFDQEIDPLVLDKIDNECLA</sequence>
<keyword evidence="3" id="KW-0328">Glycosyltransferase</keyword>